<evidence type="ECO:0000313" key="2">
    <source>
        <dbReference type="Proteomes" id="UP000663879"/>
    </source>
</evidence>
<comment type="caution">
    <text evidence="1">The sequence shown here is derived from an EMBL/GenBank/DDBJ whole genome shotgun (WGS) entry which is preliminary data.</text>
</comment>
<accession>A0A814JGP5</accession>
<reference evidence="1" key="1">
    <citation type="submission" date="2021-02" db="EMBL/GenBank/DDBJ databases">
        <authorList>
            <person name="Nowell W R."/>
        </authorList>
    </citation>
    <scope>NUCLEOTIDE SEQUENCE</scope>
    <source>
        <strain evidence="1">Ploen Becks lab</strain>
    </source>
</reference>
<dbReference type="EMBL" id="CAJNOC010004860">
    <property type="protein sequence ID" value="CAF1035635.1"/>
    <property type="molecule type" value="Genomic_DNA"/>
</dbReference>
<evidence type="ECO:0000313" key="1">
    <source>
        <dbReference type="EMBL" id="CAF1035635.1"/>
    </source>
</evidence>
<gene>
    <name evidence="1" type="ORF">OXX778_LOCUS18095</name>
</gene>
<name>A0A814JGP5_9BILA</name>
<keyword evidence="2" id="KW-1185">Reference proteome</keyword>
<dbReference type="AlphaFoldDB" id="A0A814JGP5"/>
<protein>
    <submittedName>
        <fullName evidence="1">Uncharacterized protein</fullName>
    </submittedName>
</protein>
<sequence length="153" mass="17347">MPIVREHAFPIAKSVGKLLFRTATNVAQDTLNGNDPKESVKHRLKESIRNISEKIHQGEGFILKPGLNINRNEAGQFDNIKFSLTDDEKKWKDIPKMNTGLLNRKTILSRGNGKIELIGSLHCDIFNSDRYLINNVSMNLKLIPNRPEFPNGK</sequence>
<organism evidence="1 2">
    <name type="scientific">Brachionus calyciflorus</name>
    <dbReference type="NCBI Taxonomy" id="104777"/>
    <lineage>
        <taxon>Eukaryota</taxon>
        <taxon>Metazoa</taxon>
        <taxon>Spiralia</taxon>
        <taxon>Gnathifera</taxon>
        <taxon>Rotifera</taxon>
        <taxon>Eurotatoria</taxon>
        <taxon>Monogononta</taxon>
        <taxon>Pseudotrocha</taxon>
        <taxon>Ploima</taxon>
        <taxon>Brachionidae</taxon>
        <taxon>Brachionus</taxon>
    </lineage>
</organism>
<proteinExistence type="predicted"/>
<dbReference type="Proteomes" id="UP000663879">
    <property type="component" value="Unassembled WGS sequence"/>
</dbReference>